<dbReference type="PRINTS" id="PR00458">
    <property type="entry name" value="PEROXIDASE"/>
</dbReference>
<comment type="cofactor">
    <cofactor evidence="15">
        <name>Ca(2+)</name>
        <dbReference type="ChEBI" id="CHEBI:29108"/>
    </cofactor>
    <text evidence="15">Binds 2 calcium ions per subunit.</text>
</comment>
<organism evidence="20 21">
    <name type="scientific">Acorus calamus</name>
    <name type="common">Sweet flag</name>
    <dbReference type="NCBI Taxonomy" id="4465"/>
    <lineage>
        <taxon>Eukaryota</taxon>
        <taxon>Viridiplantae</taxon>
        <taxon>Streptophyta</taxon>
        <taxon>Embryophyta</taxon>
        <taxon>Tracheophyta</taxon>
        <taxon>Spermatophyta</taxon>
        <taxon>Magnoliopsida</taxon>
        <taxon>Liliopsida</taxon>
        <taxon>Acoraceae</taxon>
        <taxon>Acorus</taxon>
    </lineage>
</organism>
<keyword evidence="21" id="KW-1185">Reference proteome</keyword>
<feature type="binding site" evidence="15">
    <location>
        <position position="324"/>
    </location>
    <ligand>
        <name>Ca(2+)</name>
        <dbReference type="ChEBI" id="CHEBI:29108"/>
        <label>2</label>
    </ligand>
</feature>
<evidence type="ECO:0000313" key="21">
    <source>
        <dbReference type="Proteomes" id="UP001180020"/>
    </source>
</evidence>
<keyword evidence="8" id="KW-0560">Oxidoreductase</keyword>
<evidence type="ECO:0000256" key="16">
    <source>
        <dbReference type="PIRSR" id="PIRSR600823-4"/>
    </source>
</evidence>
<dbReference type="Proteomes" id="UP001180020">
    <property type="component" value="Unassembled WGS sequence"/>
</dbReference>
<feature type="site" description="Transition state stabilizer" evidence="16">
    <location>
        <position position="71"/>
    </location>
</feature>
<dbReference type="InterPro" id="IPR019794">
    <property type="entry name" value="Peroxidases_AS"/>
</dbReference>
<keyword evidence="11" id="KW-0325">Glycoprotein</keyword>
<reference evidence="20" key="1">
    <citation type="journal article" date="2023" name="Nat. Commun.">
        <title>Diploid and tetraploid genomes of Acorus and the evolution of monocots.</title>
        <authorList>
            <person name="Ma L."/>
            <person name="Liu K.W."/>
            <person name="Li Z."/>
            <person name="Hsiao Y.Y."/>
            <person name="Qi Y."/>
            <person name="Fu T."/>
            <person name="Tang G.D."/>
            <person name="Zhang D."/>
            <person name="Sun W.H."/>
            <person name="Liu D.K."/>
            <person name="Li Y."/>
            <person name="Chen G.Z."/>
            <person name="Liu X.D."/>
            <person name="Liao X.Y."/>
            <person name="Jiang Y.T."/>
            <person name="Yu X."/>
            <person name="Hao Y."/>
            <person name="Huang J."/>
            <person name="Zhao X.W."/>
            <person name="Ke S."/>
            <person name="Chen Y.Y."/>
            <person name="Wu W.L."/>
            <person name="Hsu J.L."/>
            <person name="Lin Y.F."/>
            <person name="Huang M.D."/>
            <person name="Li C.Y."/>
            <person name="Huang L."/>
            <person name="Wang Z.W."/>
            <person name="Zhao X."/>
            <person name="Zhong W.Y."/>
            <person name="Peng D.H."/>
            <person name="Ahmad S."/>
            <person name="Lan S."/>
            <person name="Zhang J.S."/>
            <person name="Tsai W.C."/>
            <person name="Van de Peer Y."/>
            <person name="Liu Z.J."/>
        </authorList>
    </citation>
    <scope>NUCLEOTIDE SEQUENCE</scope>
    <source>
        <strain evidence="20">CP</strain>
    </source>
</reference>
<dbReference type="GO" id="GO:0046872">
    <property type="term" value="F:metal ion binding"/>
    <property type="evidence" value="ECO:0007669"/>
    <property type="project" value="UniProtKB-KW"/>
</dbReference>
<evidence type="ECO:0000256" key="13">
    <source>
        <dbReference type="PIRSR" id="PIRSR600823-1"/>
    </source>
</evidence>
<feature type="binding site" evidence="15">
    <location>
        <position position="79"/>
    </location>
    <ligand>
        <name>Ca(2+)</name>
        <dbReference type="ChEBI" id="CHEBI:29108"/>
        <label>1</label>
    </ligand>
</feature>
<evidence type="ECO:0000256" key="1">
    <source>
        <dbReference type="ARBA" id="ARBA00000189"/>
    </source>
</evidence>
<gene>
    <name evidence="20" type="primary">PER12</name>
    <name evidence="20" type="ORF">QJS10_CPB13g01291</name>
</gene>
<evidence type="ECO:0000256" key="3">
    <source>
        <dbReference type="ARBA" id="ARBA00012313"/>
    </source>
</evidence>
<feature type="binding site" evidence="15">
    <location>
        <position position="332"/>
    </location>
    <ligand>
        <name>Ca(2+)</name>
        <dbReference type="ChEBI" id="CHEBI:29108"/>
        <label>2</label>
    </ligand>
</feature>
<keyword evidence="5" id="KW-0349">Heme</keyword>
<dbReference type="FunFam" id="1.10.420.10:FF:000006">
    <property type="entry name" value="Peroxidase"/>
    <property type="match status" value="2"/>
</dbReference>
<feature type="chain" id="PRO_5044024011" description="peroxidase" evidence="18">
    <location>
        <begin position="26"/>
        <end position="428"/>
    </location>
</feature>
<evidence type="ECO:0000256" key="2">
    <source>
        <dbReference type="ARBA" id="ARBA00006873"/>
    </source>
</evidence>
<feature type="binding site" evidence="15">
    <location>
        <position position="83"/>
    </location>
    <ligand>
        <name>Ca(2+)</name>
        <dbReference type="ChEBI" id="CHEBI:29108"/>
        <label>1</label>
    </ligand>
</feature>
<dbReference type="AlphaFoldDB" id="A0AAV9DI80"/>
<evidence type="ECO:0000256" key="12">
    <source>
        <dbReference type="ARBA" id="ARBA00023324"/>
    </source>
</evidence>
<dbReference type="InterPro" id="IPR010255">
    <property type="entry name" value="Haem_peroxidase_sf"/>
</dbReference>
<dbReference type="PROSITE" id="PS50873">
    <property type="entry name" value="PEROXIDASE_4"/>
    <property type="match status" value="1"/>
</dbReference>
<dbReference type="InterPro" id="IPR019793">
    <property type="entry name" value="Peroxidases_heam-ligand_BS"/>
</dbReference>
<evidence type="ECO:0000256" key="11">
    <source>
        <dbReference type="ARBA" id="ARBA00023180"/>
    </source>
</evidence>
<feature type="domain" description="Plant heme peroxidase family profile" evidence="19">
    <location>
        <begin position="34"/>
        <end position="404"/>
    </location>
</feature>
<feature type="disulfide bond" evidence="17">
    <location>
        <begin position="288"/>
        <end position="315"/>
    </location>
</feature>
<comment type="catalytic activity">
    <reaction evidence="1">
        <text>2 a phenolic donor + H2O2 = 2 a phenolic radical donor + 2 H2O</text>
        <dbReference type="Rhea" id="RHEA:56136"/>
        <dbReference type="ChEBI" id="CHEBI:15377"/>
        <dbReference type="ChEBI" id="CHEBI:16240"/>
        <dbReference type="ChEBI" id="CHEBI:139520"/>
        <dbReference type="ChEBI" id="CHEBI:139521"/>
        <dbReference type="EC" id="1.11.1.7"/>
    </reaction>
</comment>
<feature type="binding site" evidence="14">
    <location>
        <position position="251"/>
    </location>
    <ligand>
        <name>substrate</name>
    </ligand>
</feature>
<dbReference type="GO" id="GO:0020037">
    <property type="term" value="F:heme binding"/>
    <property type="evidence" value="ECO:0007669"/>
    <property type="project" value="InterPro"/>
</dbReference>
<evidence type="ECO:0000256" key="17">
    <source>
        <dbReference type="PIRSR" id="PIRSR600823-5"/>
    </source>
</evidence>
<dbReference type="PANTHER" id="PTHR31517:SF48">
    <property type="entry name" value="PEROXIDASE 16-RELATED"/>
    <property type="match status" value="1"/>
</dbReference>
<dbReference type="Gene3D" id="1.10.420.10">
    <property type="entry name" value="Peroxidase, domain 2"/>
    <property type="match status" value="2"/>
</dbReference>
<dbReference type="EMBL" id="JAUJYO010000013">
    <property type="protein sequence ID" value="KAK1300898.1"/>
    <property type="molecule type" value="Genomic_DNA"/>
</dbReference>
<comment type="caution">
    <text evidence="20">The sequence shown here is derived from an EMBL/GenBank/DDBJ whole genome shotgun (WGS) entry which is preliminary data.</text>
</comment>
<comment type="similarity">
    <text evidence="2">Belongs to the peroxidase family. Ascorbate peroxidase subfamily.</text>
</comment>
<evidence type="ECO:0000259" key="19">
    <source>
        <dbReference type="PROSITE" id="PS50873"/>
    </source>
</evidence>
<keyword evidence="4 20" id="KW-0575">Peroxidase</keyword>
<dbReference type="Pfam" id="PF00141">
    <property type="entry name" value="peroxidase"/>
    <property type="match status" value="2"/>
</dbReference>
<feature type="binding site" evidence="15">
    <location>
        <position position="282"/>
    </location>
    <ligand>
        <name>Ca(2+)</name>
        <dbReference type="ChEBI" id="CHEBI:29108"/>
        <label>2</label>
    </ligand>
</feature>
<evidence type="ECO:0000256" key="10">
    <source>
        <dbReference type="ARBA" id="ARBA00023157"/>
    </source>
</evidence>
<evidence type="ECO:0000256" key="9">
    <source>
        <dbReference type="ARBA" id="ARBA00023004"/>
    </source>
</evidence>
<keyword evidence="18" id="KW-0732">Signal</keyword>
<dbReference type="SUPFAM" id="SSF48113">
    <property type="entry name" value="Heme-dependent peroxidases"/>
    <property type="match status" value="2"/>
</dbReference>
<dbReference type="PANTHER" id="PTHR31517">
    <property type="match status" value="1"/>
</dbReference>
<evidence type="ECO:0000256" key="8">
    <source>
        <dbReference type="ARBA" id="ARBA00023002"/>
    </source>
</evidence>
<reference evidence="20" key="2">
    <citation type="submission" date="2023-06" db="EMBL/GenBank/DDBJ databases">
        <authorList>
            <person name="Ma L."/>
            <person name="Liu K.-W."/>
            <person name="Li Z."/>
            <person name="Hsiao Y.-Y."/>
            <person name="Qi Y."/>
            <person name="Fu T."/>
            <person name="Tang G."/>
            <person name="Zhang D."/>
            <person name="Sun W.-H."/>
            <person name="Liu D.-K."/>
            <person name="Li Y."/>
            <person name="Chen G.-Z."/>
            <person name="Liu X.-D."/>
            <person name="Liao X.-Y."/>
            <person name="Jiang Y.-T."/>
            <person name="Yu X."/>
            <person name="Hao Y."/>
            <person name="Huang J."/>
            <person name="Zhao X.-W."/>
            <person name="Ke S."/>
            <person name="Chen Y.-Y."/>
            <person name="Wu W.-L."/>
            <person name="Hsu J.-L."/>
            <person name="Lin Y.-F."/>
            <person name="Huang M.-D."/>
            <person name="Li C.-Y."/>
            <person name="Huang L."/>
            <person name="Wang Z.-W."/>
            <person name="Zhao X."/>
            <person name="Zhong W.-Y."/>
            <person name="Peng D.-H."/>
            <person name="Ahmad S."/>
            <person name="Lan S."/>
            <person name="Zhang J.-S."/>
            <person name="Tsai W.-C."/>
            <person name="Van De Peer Y."/>
            <person name="Liu Z.-J."/>
        </authorList>
    </citation>
    <scope>NUCLEOTIDE SEQUENCE</scope>
    <source>
        <strain evidence="20">CP</strain>
        <tissue evidence="20">Leaves</tissue>
    </source>
</reference>
<keyword evidence="12" id="KW-0376">Hydrogen peroxide</keyword>
<dbReference type="PROSITE" id="PS00435">
    <property type="entry name" value="PEROXIDASE_1"/>
    <property type="match status" value="2"/>
</dbReference>
<feature type="active site" description="Proton acceptor" evidence="13">
    <location>
        <position position="75"/>
    </location>
</feature>
<evidence type="ECO:0000256" key="4">
    <source>
        <dbReference type="ARBA" id="ARBA00022559"/>
    </source>
</evidence>
<feature type="binding site" evidence="15">
    <location>
        <position position="87"/>
    </location>
    <ligand>
        <name>Ca(2+)</name>
        <dbReference type="ChEBI" id="CHEBI:29108"/>
        <label>1</label>
    </ligand>
</feature>
<feature type="binding site" evidence="15">
    <location>
        <position position="76"/>
    </location>
    <ligand>
        <name>Ca(2+)</name>
        <dbReference type="ChEBI" id="CHEBI:29108"/>
        <label>1</label>
    </ligand>
</feature>
<accession>A0AAV9DI80</accession>
<dbReference type="GO" id="GO:0042744">
    <property type="term" value="P:hydrogen peroxide catabolic process"/>
    <property type="evidence" value="ECO:0007669"/>
    <property type="project" value="UniProtKB-KW"/>
</dbReference>
<feature type="signal peptide" evidence="18">
    <location>
        <begin position="1"/>
        <end position="25"/>
    </location>
</feature>
<keyword evidence="10 17" id="KW-1015">Disulfide bond</keyword>
<evidence type="ECO:0000256" key="6">
    <source>
        <dbReference type="ARBA" id="ARBA00022723"/>
    </source>
</evidence>
<keyword evidence="6 15" id="KW-0479">Metal-binding</keyword>
<dbReference type="PROSITE" id="PS00436">
    <property type="entry name" value="PEROXIDASE_2"/>
    <property type="match status" value="1"/>
</dbReference>
<evidence type="ECO:0000256" key="15">
    <source>
        <dbReference type="PIRSR" id="PIRSR600823-3"/>
    </source>
</evidence>
<evidence type="ECO:0000256" key="18">
    <source>
        <dbReference type="SAM" id="SignalP"/>
    </source>
</evidence>
<evidence type="ECO:0000256" key="14">
    <source>
        <dbReference type="PIRSR" id="PIRSR600823-2"/>
    </source>
</evidence>
<evidence type="ECO:0000256" key="5">
    <source>
        <dbReference type="ARBA" id="ARBA00022617"/>
    </source>
</evidence>
<keyword evidence="9 15" id="KW-0408">Iron</keyword>
<proteinExistence type="inferred from homology"/>
<dbReference type="GO" id="GO:0006979">
    <property type="term" value="P:response to oxidative stress"/>
    <property type="evidence" value="ECO:0007669"/>
    <property type="project" value="InterPro"/>
</dbReference>
<sequence>MAAIKTLLLIFSCSSLLILSSVCEAQTAPPLVKGLNYTFYKTTCPNLESIITKQLKSAFSNNSGLAAGLLRLHFHDCFVQSGGPNYSVPLGRRDSATFATANATTKFLPSPKSNVSDLLAALALNNLTVNDLVALSGGHTIGIGHCASFNNRLFPSRDSTMDPTFFNNLRLTCPTNQTVNTTNLDVRTPNTFDNKYYVDLVNRQGLFTSDQDMFVDSRTKPISGGPNYKVPLGRRDGTTFATVNDTLKFLPSPISNVTTLLSALALNNLDVNDLVALSGGHTIGIGHCTSFENRLFPTRDSNMNQTFFKNLRLTCPVLNTTNHDLRTPNIFDNKYYVDLMNRQELFTSDQGLNNDSRTKPIVLGFAINQSLFFEKFVFSMVKMGMLNVLTGTSGQIRANCSAKNPGTVGDAWSVVDLEVGSGGSAAAY</sequence>
<comment type="cofactor">
    <cofactor evidence="15">
        <name>heme b</name>
        <dbReference type="ChEBI" id="CHEBI:60344"/>
    </cofactor>
    <text evidence="15">Binds 1 heme b (iron(II)-protoporphyrin IX) group per subunit.</text>
</comment>
<dbReference type="EC" id="1.11.1.7" evidence="3"/>
<feature type="binding site" evidence="15">
    <location>
        <position position="327"/>
    </location>
    <ligand>
        <name>Ca(2+)</name>
        <dbReference type="ChEBI" id="CHEBI:29108"/>
        <label>2</label>
    </ligand>
</feature>
<dbReference type="PRINTS" id="PR00461">
    <property type="entry name" value="PLPEROXIDASE"/>
</dbReference>
<feature type="disulfide bond" evidence="17">
    <location>
        <begin position="44"/>
        <end position="173"/>
    </location>
</feature>
<dbReference type="InterPro" id="IPR000823">
    <property type="entry name" value="Peroxidase_pln"/>
</dbReference>
<evidence type="ECO:0000313" key="20">
    <source>
        <dbReference type="EMBL" id="KAK1300898.1"/>
    </source>
</evidence>
<dbReference type="GO" id="GO:0140825">
    <property type="term" value="F:lactoperoxidase activity"/>
    <property type="evidence" value="ECO:0007669"/>
    <property type="project" value="UniProtKB-EC"/>
</dbReference>
<protein>
    <recommendedName>
        <fullName evidence="3">peroxidase</fullName>
        <ecNumber evidence="3">1.11.1.7</ecNumber>
    </recommendedName>
</protein>
<dbReference type="InterPro" id="IPR002016">
    <property type="entry name" value="Haem_peroxidase"/>
</dbReference>
<feature type="binding site" description="axial binding residue" evidence="15">
    <location>
        <position position="281"/>
    </location>
    <ligand>
        <name>heme b</name>
        <dbReference type="ChEBI" id="CHEBI:60344"/>
    </ligand>
    <ligandPart>
        <name>Fe</name>
        <dbReference type="ChEBI" id="CHEBI:18248"/>
    </ligandPart>
</feature>
<keyword evidence="7 15" id="KW-0106">Calcium</keyword>
<name>A0AAV9DI80_ACOCL</name>
<dbReference type="Gene3D" id="1.10.520.10">
    <property type="match status" value="1"/>
</dbReference>
<evidence type="ECO:0000256" key="7">
    <source>
        <dbReference type="ARBA" id="ARBA00022837"/>
    </source>
</evidence>